<dbReference type="RefSeq" id="XP_007412941.1">
    <property type="nucleotide sequence ID" value="XM_007412879.1"/>
</dbReference>
<feature type="compositionally biased region" description="Basic residues" evidence="1">
    <location>
        <begin position="417"/>
        <end position="426"/>
    </location>
</feature>
<feature type="region of interest" description="Disordered" evidence="1">
    <location>
        <begin position="49"/>
        <end position="73"/>
    </location>
</feature>
<gene>
    <name evidence="2" type="ORF">MELLADRAFT_89910</name>
</gene>
<feature type="compositionally biased region" description="Polar residues" evidence="1">
    <location>
        <begin position="49"/>
        <end position="60"/>
    </location>
</feature>
<dbReference type="Proteomes" id="UP000001072">
    <property type="component" value="Unassembled WGS sequence"/>
</dbReference>
<dbReference type="AlphaFoldDB" id="F4RV29"/>
<dbReference type="KEGG" id="mlr:MELLADRAFT_89910"/>
<dbReference type="HOGENOM" id="CLU_026022_0_0_1"/>
<protein>
    <submittedName>
        <fullName evidence="2">Uncharacterized protein</fullName>
    </submittedName>
</protein>
<feature type="region of interest" description="Disordered" evidence="1">
    <location>
        <begin position="81"/>
        <end position="100"/>
    </location>
</feature>
<feature type="compositionally biased region" description="Basic and acidic residues" evidence="1">
    <location>
        <begin position="91"/>
        <end position="100"/>
    </location>
</feature>
<keyword evidence="3" id="KW-1185">Reference proteome</keyword>
<evidence type="ECO:0000256" key="1">
    <source>
        <dbReference type="SAM" id="MobiDB-lite"/>
    </source>
</evidence>
<dbReference type="EMBL" id="GL883122">
    <property type="protein sequence ID" value="EGG03827.1"/>
    <property type="molecule type" value="Genomic_DNA"/>
</dbReference>
<reference evidence="3" key="1">
    <citation type="journal article" date="2011" name="Proc. Natl. Acad. Sci. U.S.A.">
        <title>Obligate biotrophy features unraveled by the genomic analysis of rust fungi.</title>
        <authorList>
            <person name="Duplessis S."/>
            <person name="Cuomo C.A."/>
            <person name="Lin Y.-C."/>
            <person name="Aerts A."/>
            <person name="Tisserant E."/>
            <person name="Veneault-Fourrey C."/>
            <person name="Joly D.L."/>
            <person name="Hacquard S."/>
            <person name="Amselem J."/>
            <person name="Cantarel B.L."/>
            <person name="Chiu R."/>
            <person name="Coutinho P.M."/>
            <person name="Feau N."/>
            <person name="Field M."/>
            <person name="Frey P."/>
            <person name="Gelhaye E."/>
            <person name="Goldberg J."/>
            <person name="Grabherr M.G."/>
            <person name="Kodira C.D."/>
            <person name="Kohler A."/>
            <person name="Kuees U."/>
            <person name="Lindquist E.A."/>
            <person name="Lucas S.M."/>
            <person name="Mago R."/>
            <person name="Mauceli E."/>
            <person name="Morin E."/>
            <person name="Murat C."/>
            <person name="Pangilinan J.L."/>
            <person name="Park R."/>
            <person name="Pearson M."/>
            <person name="Quesneville H."/>
            <person name="Rouhier N."/>
            <person name="Sakthikumar S."/>
            <person name="Salamov A.A."/>
            <person name="Schmutz J."/>
            <person name="Selles B."/>
            <person name="Shapiro H."/>
            <person name="Tanguay P."/>
            <person name="Tuskan G.A."/>
            <person name="Henrissat B."/>
            <person name="Van de Peer Y."/>
            <person name="Rouze P."/>
            <person name="Ellis J.G."/>
            <person name="Dodds P.N."/>
            <person name="Schein J.E."/>
            <person name="Zhong S."/>
            <person name="Hamelin R.C."/>
            <person name="Grigoriev I.V."/>
            <person name="Szabo L.J."/>
            <person name="Martin F."/>
        </authorList>
    </citation>
    <scope>NUCLEOTIDE SEQUENCE [LARGE SCALE GENOMIC DNA]</scope>
    <source>
        <strain evidence="3">98AG31 / pathotype 3-4-7</strain>
    </source>
</reference>
<feature type="compositionally biased region" description="Low complexity" evidence="1">
    <location>
        <begin position="307"/>
        <end position="317"/>
    </location>
</feature>
<organism evidence="3">
    <name type="scientific">Melampsora larici-populina (strain 98AG31 / pathotype 3-4-7)</name>
    <name type="common">Poplar leaf rust fungus</name>
    <dbReference type="NCBI Taxonomy" id="747676"/>
    <lineage>
        <taxon>Eukaryota</taxon>
        <taxon>Fungi</taxon>
        <taxon>Dikarya</taxon>
        <taxon>Basidiomycota</taxon>
        <taxon>Pucciniomycotina</taxon>
        <taxon>Pucciniomycetes</taxon>
        <taxon>Pucciniales</taxon>
        <taxon>Melampsoraceae</taxon>
        <taxon>Melampsora</taxon>
    </lineage>
</organism>
<proteinExistence type="predicted"/>
<dbReference type="VEuPathDB" id="FungiDB:MELLADRAFT_89910"/>
<dbReference type="GeneID" id="18935363"/>
<sequence>MSGTGVSPPRGFHSWLAANGLTVTAKPVENQSTHGRNQNPLIGQLQAVTSKSASSTQATRTKPKNKTVGFCDLSNVDDDDPVLVQKNSSTSEKEKDKVECGEEGIDTNGLVALSKYFEDKMVALKGYLPLTIFNPQWLKQDLLQQSGRTRTTKEKLEESYVGMKVPVEWKMSFGEWVVAFDLFVAYLRYYKHDDVANRFVIHKENVMNIKKENFNWPMAFRYDIAIRTTVLTVRNANGKLANPAVRDEKIERNAFRDTERYNDFLPAYADLNPYSNNGPKAYFNPITGEDLRSTFNGQTGSNVHHSNPFLPNNNTPFPNAPSRPNARSWAYANQPVYDGPGGVSYGGWDDRRGSGRNVRGRGRSSGYTGGGQHGKDHSPPHCRFHDSSRRGEGSGGWRREERRDDRRNDEQDYNSHGKFRGNQKAK</sequence>
<evidence type="ECO:0000313" key="2">
    <source>
        <dbReference type="EMBL" id="EGG03827.1"/>
    </source>
</evidence>
<accession>F4RV29</accession>
<feature type="region of interest" description="Disordered" evidence="1">
    <location>
        <begin position="342"/>
        <end position="426"/>
    </location>
</feature>
<dbReference type="OrthoDB" id="10588609at2759"/>
<feature type="compositionally biased region" description="Basic and acidic residues" evidence="1">
    <location>
        <begin position="373"/>
        <end position="415"/>
    </location>
</feature>
<feature type="region of interest" description="Disordered" evidence="1">
    <location>
        <begin position="292"/>
        <end position="327"/>
    </location>
</feature>
<evidence type="ECO:0000313" key="3">
    <source>
        <dbReference type="Proteomes" id="UP000001072"/>
    </source>
</evidence>
<name>F4RV29_MELLP</name>
<feature type="compositionally biased region" description="Polar residues" evidence="1">
    <location>
        <begin position="293"/>
        <end position="305"/>
    </location>
</feature>
<dbReference type="InParanoid" id="F4RV29"/>